<comment type="caution">
    <text evidence="2">The sequence shown here is derived from an EMBL/GenBank/DDBJ whole genome shotgun (WGS) entry which is preliminary data.</text>
</comment>
<dbReference type="AlphaFoldDB" id="D6RKM2"/>
<protein>
    <submittedName>
        <fullName evidence="2">Uncharacterized protein</fullName>
    </submittedName>
</protein>
<gene>
    <name evidence="2" type="ORF">CC1G_13884</name>
</gene>
<evidence type="ECO:0000256" key="1">
    <source>
        <dbReference type="SAM" id="MobiDB-lite"/>
    </source>
</evidence>
<dbReference type="Proteomes" id="UP000001861">
    <property type="component" value="Unassembled WGS sequence"/>
</dbReference>
<sequence length="60" mass="6501">MAKEKVVKNTRNANKGHAKGKSVDSVNDLLGIVDDTNEMYISLSPRTVTSNLQLDANDPS</sequence>
<keyword evidence="3" id="KW-1185">Reference proteome</keyword>
<evidence type="ECO:0000313" key="2">
    <source>
        <dbReference type="EMBL" id="EFI28354.1"/>
    </source>
</evidence>
<dbReference type="GeneID" id="9379760"/>
<proteinExistence type="predicted"/>
<evidence type="ECO:0000313" key="3">
    <source>
        <dbReference type="Proteomes" id="UP000001861"/>
    </source>
</evidence>
<dbReference type="KEGG" id="cci:CC1G_13884"/>
<accession>D6RKM2</accession>
<dbReference type="VEuPathDB" id="FungiDB:CC1G_13884"/>
<reference evidence="2 3" key="1">
    <citation type="journal article" date="2010" name="Proc. Natl. Acad. Sci. U.S.A.">
        <title>Insights into evolution of multicellular fungi from the assembled chromosomes of the mushroom Coprinopsis cinerea (Coprinus cinereus).</title>
        <authorList>
            <person name="Stajich J.E."/>
            <person name="Wilke S.K."/>
            <person name="Ahren D."/>
            <person name="Au C.H."/>
            <person name="Birren B.W."/>
            <person name="Borodovsky M."/>
            <person name="Burns C."/>
            <person name="Canback B."/>
            <person name="Casselton L.A."/>
            <person name="Cheng C.K."/>
            <person name="Deng J."/>
            <person name="Dietrich F.S."/>
            <person name="Fargo D.C."/>
            <person name="Farman M.L."/>
            <person name="Gathman A.C."/>
            <person name="Goldberg J."/>
            <person name="Guigo R."/>
            <person name="Hoegger P.J."/>
            <person name="Hooker J.B."/>
            <person name="Huggins A."/>
            <person name="James T.Y."/>
            <person name="Kamada T."/>
            <person name="Kilaru S."/>
            <person name="Kodira C."/>
            <person name="Kues U."/>
            <person name="Kupfer D."/>
            <person name="Kwan H.S."/>
            <person name="Lomsadze A."/>
            <person name="Li W."/>
            <person name="Lilly W.W."/>
            <person name="Ma L.J."/>
            <person name="Mackey A.J."/>
            <person name="Manning G."/>
            <person name="Martin F."/>
            <person name="Muraguchi H."/>
            <person name="Natvig D.O."/>
            <person name="Palmerini H."/>
            <person name="Ramesh M.A."/>
            <person name="Rehmeyer C.J."/>
            <person name="Roe B.A."/>
            <person name="Shenoy N."/>
            <person name="Stanke M."/>
            <person name="Ter-Hovhannisyan V."/>
            <person name="Tunlid A."/>
            <person name="Velagapudi R."/>
            <person name="Vision T.J."/>
            <person name="Zeng Q."/>
            <person name="Zolan M.E."/>
            <person name="Pukkila P.J."/>
        </authorList>
    </citation>
    <scope>NUCLEOTIDE SEQUENCE [LARGE SCALE GENOMIC DNA]</scope>
    <source>
        <strain evidence="3">Okayama-7 / 130 / ATCC MYA-4618 / FGSC 9003</strain>
    </source>
</reference>
<organism evidence="2 3">
    <name type="scientific">Coprinopsis cinerea (strain Okayama-7 / 130 / ATCC MYA-4618 / FGSC 9003)</name>
    <name type="common">Inky cap fungus</name>
    <name type="synonym">Hormographiella aspergillata</name>
    <dbReference type="NCBI Taxonomy" id="240176"/>
    <lineage>
        <taxon>Eukaryota</taxon>
        <taxon>Fungi</taxon>
        <taxon>Dikarya</taxon>
        <taxon>Basidiomycota</taxon>
        <taxon>Agaricomycotina</taxon>
        <taxon>Agaricomycetes</taxon>
        <taxon>Agaricomycetidae</taxon>
        <taxon>Agaricales</taxon>
        <taxon>Agaricineae</taxon>
        <taxon>Psathyrellaceae</taxon>
        <taxon>Coprinopsis</taxon>
    </lineage>
</organism>
<feature type="region of interest" description="Disordered" evidence="1">
    <location>
        <begin position="1"/>
        <end position="22"/>
    </location>
</feature>
<name>D6RKM2_COPC7</name>
<dbReference type="InParanoid" id="D6RKM2"/>
<dbReference type="EMBL" id="AACS02000002">
    <property type="protein sequence ID" value="EFI28354.1"/>
    <property type="molecule type" value="Genomic_DNA"/>
</dbReference>
<dbReference type="HOGENOM" id="CLU_2941619_0_0_1"/>
<dbReference type="RefSeq" id="XP_002911848.1">
    <property type="nucleotide sequence ID" value="XM_002911802.1"/>
</dbReference>